<evidence type="ECO:0000313" key="2">
    <source>
        <dbReference type="EMBL" id="NLW35170.1"/>
    </source>
</evidence>
<reference evidence="2" key="2">
    <citation type="submission" date="2020-01" db="EMBL/GenBank/DDBJ databases">
        <authorList>
            <person name="Campanaro S."/>
        </authorList>
    </citation>
    <scope>NUCLEOTIDE SEQUENCE</scope>
    <source>
        <strain evidence="2">AS06rmzACSIP_7</strain>
    </source>
</reference>
<dbReference type="PANTHER" id="PTHR42103:SF2">
    <property type="entry name" value="AB HYDROLASE-1 DOMAIN-CONTAINING PROTEIN"/>
    <property type="match status" value="1"/>
</dbReference>
<dbReference type="GO" id="GO:0016787">
    <property type="term" value="F:hydrolase activity"/>
    <property type="evidence" value="ECO:0007669"/>
    <property type="project" value="UniProtKB-KW"/>
</dbReference>
<dbReference type="STRING" id="909663.GCA_000512235_02851"/>
<dbReference type="InterPro" id="IPR029058">
    <property type="entry name" value="AB_hydrolase_fold"/>
</dbReference>
<dbReference type="Pfam" id="PF20408">
    <property type="entry name" value="Abhydrolase_11"/>
    <property type="match status" value="1"/>
</dbReference>
<proteinExistence type="predicted"/>
<feature type="domain" description="KANL3/Tex30 alpha/beta hydrolase-like" evidence="1">
    <location>
        <begin position="37"/>
        <end position="164"/>
    </location>
</feature>
<protein>
    <submittedName>
        <fullName evidence="2">Alpha/beta fold hydrolase</fullName>
    </submittedName>
</protein>
<evidence type="ECO:0000259" key="1">
    <source>
        <dbReference type="Pfam" id="PF20408"/>
    </source>
</evidence>
<dbReference type="InterPro" id="IPR046879">
    <property type="entry name" value="KANL3/Tex30_Abhydrolase"/>
</dbReference>
<dbReference type="AlphaFoldDB" id="A0A351U3X6"/>
<dbReference type="PANTHER" id="PTHR42103">
    <property type="entry name" value="ALPHA/BETA-HYDROLASES SUPERFAMILY PROTEIN"/>
    <property type="match status" value="1"/>
</dbReference>
<dbReference type="SUPFAM" id="SSF53474">
    <property type="entry name" value="alpha/beta-Hydrolases"/>
    <property type="match status" value="1"/>
</dbReference>
<reference evidence="2" key="1">
    <citation type="journal article" date="2020" name="Biotechnol. Biofuels">
        <title>New insights from the biogas microbiome by comprehensive genome-resolved metagenomics of nearly 1600 species originating from multiple anaerobic digesters.</title>
        <authorList>
            <person name="Campanaro S."/>
            <person name="Treu L."/>
            <person name="Rodriguez-R L.M."/>
            <person name="Kovalovszki A."/>
            <person name="Ziels R.M."/>
            <person name="Maus I."/>
            <person name="Zhu X."/>
            <person name="Kougias P.G."/>
            <person name="Basile A."/>
            <person name="Luo G."/>
            <person name="Schluter A."/>
            <person name="Konstantinidis K.T."/>
            <person name="Angelidaki I."/>
        </authorList>
    </citation>
    <scope>NUCLEOTIDE SEQUENCE</scope>
    <source>
        <strain evidence="2">AS06rmzACSIP_7</strain>
    </source>
</reference>
<evidence type="ECO:0000313" key="3">
    <source>
        <dbReference type="Proteomes" id="UP000777265"/>
    </source>
</evidence>
<keyword evidence="2" id="KW-0378">Hydrolase</keyword>
<comment type="caution">
    <text evidence="2">The sequence shown here is derived from an EMBL/GenBank/DDBJ whole genome shotgun (WGS) entry which is preliminary data.</text>
</comment>
<name>A0A351U3X6_9BACT</name>
<dbReference type="Proteomes" id="UP000777265">
    <property type="component" value="Unassembled WGS sequence"/>
</dbReference>
<accession>A0A351U3X6</accession>
<dbReference type="EMBL" id="JAAYEE010000110">
    <property type="protein sequence ID" value="NLW35170.1"/>
    <property type="molecule type" value="Genomic_DNA"/>
</dbReference>
<sequence length="209" mass="23220">MSTKRVTIQGEHALEGILTINTQKAGVVICHPNPLYGGDMDNNVVHAIEKGFSAKGFTTLKFNFRGVGESKGSYNEGIGEVQDLLAAVRFLREKLDDGAAIVLAGYSFGAWICSVAAPKVKNLDGLLLVSFPFPYSEYKDLKRYEGRIYLIGGESDDISPLTTLLEVYKEIPAINKFLKIIPTNHFYWGKEQEITDFIKEQVELPAEKK</sequence>
<organism evidence="2 3">
    <name type="scientific">Syntrophorhabdus aromaticivorans</name>
    <dbReference type="NCBI Taxonomy" id="328301"/>
    <lineage>
        <taxon>Bacteria</taxon>
        <taxon>Pseudomonadati</taxon>
        <taxon>Thermodesulfobacteriota</taxon>
        <taxon>Syntrophorhabdia</taxon>
        <taxon>Syntrophorhabdales</taxon>
        <taxon>Syntrophorhabdaceae</taxon>
        <taxon>Syntrophorhabdus</taxon>
    </lineage>
</organism>
<gene>
    <name evidence="2" type="ORF">GXY80_06765</name>
</gene>
<dbReference type="Gene3D" id="3.40.50.1820">
    <property type="entry name" value="alpha/beta hydrolase"/>
    <property type="match status" value="1"/>
</dbReference>